<evidence type="ECO:0000313" key="3">
    <source>
        <dbReference type="RefSeq" id="XP_044929184.1"/>
    </source>
</evidence>
<feature type="region of interest" description="Disordered" evidence="1">
    <location>
        <begin position="205"/>
        <end position="235"/>
    </location>
</feature>
<gene>
    <name evidence="3" type="primary">LOC106004062</name>
</gene>
<feature type="region of interest" description="Disordered" evidence="1">
    <location>
        <begin position="167"/>
        <end position="187"/>
    </location>
</feature>
<evidence type="ECO:0000313" key="2">
    <source>
        <dbReference type="Proteomes" id="UP000000715"/>
    </source>
</evidence>
<dbReference type="Proteomes" id="UP000000715">
    <property type="component" value="Unplaced"/>
</dbReference>
<organism evidence="2 3">
    <name type="scientific">Mustela putorius furo</name>
    <name type="common">European domestic ferret</name>
    <name type="synonym">Mustela furo</name>
    <dbReference type="NCBI Taxonomy" id="9669"/>
    <lineage>
        <taxon>Eukaryota</taxon>
        <taxon>Metazoa</taxon>
        <taxon>Chordata</taxon>
        <taxon>Craniata</taxon>
        <taxon>Vertebrata</taxon>
        <taxon>Euteleostomi</taxon>
        <taxon>Mammalia</taxon>
        <taxon>Eutheria</taxon>
        <taxon>Laurasiatheria</taxon>
        <taxon>Carnivora</taxon>
        <taxon>Caniformia</taxon>
        <taxon>Musteloidea</taxon>
        <taxon>Mustelidae</taxon>
        <taxon>Mustelinae</taxon>
        <taxon>Mustela</taxon>
    </lineage>
</organism>
<feature type="compositionally biased region" description="Polar residues" evidence="1">
    <location>
        <begin position="55"/>
        <end position="64"/>
    </location>
</feature>
<feature type="compositionally biased region" description="Low complexity" evidence="1">
    <location>
        <begin position="221"/>
        <end position="233"/>
    </location>
</feature>
<feature type="compositionally biased region" description="Pro residues" evidence="1">
    <location>
        <begin position="26"/>
        <end position="35"/>
    </location>
</feature>
<accession>A0A8U0UW84</accession>
<sequence>MRQLSFPCPTLIPWLCTSLLQHRHPPGNPSLPPQTPQDLVPRTPTSCASCPLKEASSSSPNFETGKNGRSRPARTDKEGTEPVGAETHHGGLSSVPFLPTAGLWGLAGSGHTRVFVKHSPNRKQLPSWFRGPWGPLRPRGGRAGCVLGAGGVRGRVERAAAAAGMDARGSARGGGGDTWRAGLQPGPPAAEIAGSLADCISRKSEEAVFPPDRPPPDGRVSPSAGGRPSAGSSHPHRLLRGCPRFRHVCTCCPSVTACECRDAEESEEAILTATPCLAGCLPASLPAAPGVTFPHVLLGIVQWIPITKSQNILNLLSNGKNMCLVFKCFQSSFLPLFHVYSLSSDATIWLWKKNPESFECIELFLI</sequence>
<dbReference type="RefSeq" id="XP_044929184.1">
    <property type="nucleotide sequence ID" value="XM_045073249.1"/>
</dbReference>
<reference evidence="3" key="1">
    <citation type="submission" date="2025-08" db="UniProtKB">
        <authorList>
            <consortium name="RefSeq"/>
        </authorList>
    </citation>
    <scope>IDENTIFICATION</scope>
    <source>
        <tissue evidence="3">Brain</tissue>
    </source>
</reference>
<dbReference type="AlphaFoldDB" id="A0A8U0UW84"/>
<keyword evidence="2" id="KW-1185">Reference proteome</keyword>
<protein>
    <submittedName>
        <fullName evidence="3">Uncharacterized protein LOC106004062</fullName>
    </submittedName>
</protein>
<dbReference type="GeneID" id="106004062"/>
<feature type="region of interest" description="Disordered" evidence="1">
    <location>
        <begin position="25"/>
        <end position="92"/>
    </location>
</feature>
<name>A0A8U0UW84_MUSPF</name>
<proteinExistence type="predicted"/>
<evidence type="ECO:0000256" key="1">
    <source>
        <dbReference type="SAM" id="MobiDB-lite"/>
    </source>
</evidence>